<evidence type="ECO:0000256" key="7">
    <source>
        <dbReference type="ARBA" id="ARBA00023136"/>
    </source>
</evidence>
<evidence type="ECO:0000256" key="4">
    <source>
        <dbReference type="ARBA" id="ARBA00022741"/>
    </source>
</evidence>
<evidence type="ECO:0000256" key="8">
    <source>
        <dbReference type="SAM" id="Phobius"/>
    </source>
</evidence>
<dbReference type="Pfam" id="PF06472">
    <property type="entry name" value="ABC_membrane_2"/>
    <property type="match status" value="1"/>
</dbReference>
<feature type="transmembrane region" description="Helical" evidence="8">
    <location>
        <begin position="53"/>
        <end position="75"/>
    </location>
</feature>
<dbReference type="GO" id="GO:0042760">
    <property type="term" value="P:very long-chain fatty acid catabolic process"/>
    <property type="evidence" value="ECO:0007669"/>
    <property type="project" value="TreeGrafter"/>
</dbReference>
<proteinExistence type="inferred from homology"/>
<dbReference type="AlphaFoldDB" id="A0AB34J5R3"/>
<dbReference type="PROSITE" id="PS50893">
    <property type="entry name" value="ABC_TRANSPORTER_2"/>
    <property type="match status" value="1"/>
</dbReference>
<evidence type="ECO:0000256" key="1">
    <source>
        <dbReference type="ARBA" id="ARBA00008575"/>
    </source>
</evidence>
<sequence>MAALWRREGLLPREARTSNGPSLAPRTTASLDRRFCRQLSVLLHLAMSSPSPLCVVAELFFGGTVCLAVLCLLGVKHAPPLGSVSLVLLQAGGLVVCVVANLLAHSPPPGRRARSLLERHSFALQFLTVQAYNVAGFFSSLVPSMMYSVLIPATDAGSGEHPTCDSEFFHVLLQSAGYLGATAVAKAAMMAAEQGAALVWRRALTARIQASLDAEVLYDVQLLEPTLDNPDQRVTREVELWCTTLATIVTAVGQSVFNLVWYSYQTWTITGWVGPLLIYGFFLVSALCSRLAASPVAAAVAQVEAAEGAFRRIHVDFASRAESVCLSGGGKLQRAECTASLSELVRRRCSLIVRQLLLNLVLFTNDYAGSAVNYLALAIPICSGFYSDRSPRQIAELGSTFAILLVYGCTQLVDTATQASQLAGYTHRIASLYDAMLDARRLRAAAAAAERLEGFRGGPPEDGGDVLTCAGVEVHVAASMPRRLLLRGVSFRLARGGSLLLTGAAGSGKSSLLRVLHGLWPATGGSLRCVPPLQGCVAEGGVGAGAGKASLDGWAPLELRRSSRGGVGLLEQDAAMFLPQSPLLMRTASIREQLAFPHSLEEFFPLDADVLSALQMVQLEVHVERLGGLDRRISHWGVTLSPGQQQLLCLARLFIHRPALAVLDEATSAVTVDSEARVYKKLKEMGIAVLSVGHRSSLSSLHDTCLALDEHMQSADSTSPGTLAIQEAERGGLPVQPLGPREHPFSINT</sequence>
<keyword evidence="11" id="KW-1185">Reference proteome</keyword>
<keyword evidence="3 8" id="KW-0812">Transmembrane</keyword>
<feature type="transmembrane region" description="Helical" evidence="8">
    <location>
        <begin position="240"/>
        <end position="263"/>
    </location>
</feature>
<keyword evidence="7 8" id="KW-0472">Membrane</keyword>
<dbReference type="EMBL" id="JBGBPQ010000013">
    <property type="protein sequence ID" value="KAL1512155.1"/>
    <property type="molecule type" value="Genomic_DNA"/>
</dbReference>
<evidence type="ECO:0000256" key="3">
    <source>
        <dbReference type="ARBA" id="ARBA00022692"/>
    </source>
</evidence>
<comment type="caution">
    <text evidence="10">The sequence shown here is derived from an EMBL/GenBank/DDBJ whole genome shotgun (WGS) entry which is preliminary data.</text>
</comment>
<feature type="transmembrane region" description="Helical" evidence="8">
    <location>
        <begin position="269"/>
        <end position="288"/>
    </location>
</feature>
<protein>
    <recommendedName>
        <fullName evidence="9">ABC transporter domain-containing protein</fullName>
    </recommendedName>
</protein>
<dbReference type="GO" id="GO:0015910">
    <property type="term" value="P:long-chain fatty acid import into peroxisome"/>
    <property type="evidence" value="ECO:0007669"/>
    <property type="project" value="TreeGrafter"/>
</dbReference>
<dbReference type="GO" id="GO:0006635">
    <property type="term" value="P:fatty acid beta-oxidation"/>
    <property type="evidence" value="ECO:0007669"/>
    <property type="project" value="TreeGrafter"/>
</dbReference>
<comment type="similarity">
    <text evidence="1">Belongs to the ABC transporter superfamily. ABCD family. Peroxisomal fatty acyl CoA transporter (TC 3.A.1.203) subfamily.</text>
</comment>
<dbReference type="GO" id="GO:0005778">
    <property type="term" value="C:peroxisomal membrane"/>
    <property type="evidence" value="ECO:0007669"/>
    <property type="project" value="TreeGrafter"/>
</dbReference>
<keyword evidence="6 8" id="KW-1133">Transmembrane helix</keyword>
<dbReference type="InterPro" id="IPR003439">
    <property type="entry name" value="ABC_transporter-like_ATP-bd"/>
</dbReference>
<evidence type="ECO:0000256" key="5">
    <source>
        <dbReference type="ARBA" id="ARBA00022840"/>
    </source>
</evidence>
<evidence type="ECO:0000313" key="11">
    <source>
        <dbReference type="Proteomes" id="UP001515480"/>
    </source>
</evidence>
<name>A0AB34J5R3_PRYPA</name>
<feature type="transmembrane region" description="Helical" evidence="8">
    <location>
        <begin position="81"/>
        <end position="104"/>
    </location>
</feature>
<dbReference type="GO" id="GO:0005524">
    <property type="term" value="F:ATP binding"/>
    <property type="evidence" value="ECO:0007669"/>
    <property type="project" value="UniProtKB-KW"/>
</dbReference>
<dbReference type="Gene3D" id="3.40.50.300">
    <property type="entry name" value="P-loop containing nucleotide triphosphate hydrolases"/>
    <property type="match status" value="1"/>
</dbReference>
<evidence type="ECO:0000259" key="9">
    <source>
        <dbReference type="PROSITE" id="PS50893"/>
    </source>
</evidence>
<gene>
    <name evidence="10" type="ORF">AB1Y20_005423</name>
</gene>
<dbReference type="InterPro" id="IPR027417">
    <property type="entry name" value="P-loop_NTPase"/>
</dbReference>
<dbReference type="PROSITE" id="PS00211">
    <property type="entry name" value="ABC_TRANSPORTER_1"/>
    <property type="match status" value="1"/>
</dbReference>
<dbReference type="GO" id="GO:0005324">
    <property type="term" value="F:long-chain fatty acid transmembrane transporter activity"/>
    <property type="evidence" value="ECO:0007669"/>
    <property type="project" value="TreeGrafter"/>
</dbReference>
<dbReference type="GO" id="GO:0016887">
    <property type="term" value="F:ATP hydrolysis activity"/>
    <property type="evidence" value="ECO:0007669"/>
    <property type="project" value="InterPro"/>
</dbReference>
<dbReference type="PANTHER" id="PTHR11384:SF59">
    <property type="entry name" value="LYSOSOMAL COBALAMIN TRANSPORTER ABCD4"/>
    <property type="match status" value="1"/>
</dbReference>
<evidence type="ECO:0000256" key="2">
    <source>
        <dbReference type="ARBA" id="ARBA00022448"/>
    </source>
</evidence>
<keyword evidence="5" id="KW-0067">ATP-binding</keyword>
<dbReference type="PANTHER" id="PTHR11384">
    <property type="entry name" value="ATP-BINDING CASSETTE, SUB-FAMILY D MEMBER"/>
    <property type="match status" value="1"/>
</dbReference>
<dbReference type="Proteomes" id="UP001515480">
    <property type="component" value="Unassembled WGS sequence"/>
</dbReference>
<keyword evidence="4" id="KW-0547">Nucleotide-binding</keyword>
<dbReference type="InterPro" id="IPR050835">
    <property type="entry name" value="ABC_transporter_sub-D"/>
</dbReference>
<accession>A0AB34J5R3</accession>
<reference evidence="10 11" key="1">
    <citation type="journal article" date="2024" name="Science">
        <title>Giant polyketide synthase enzymes in the biosynthesis of giant marine polyether toxins.</title>
        <authorList>
            <person name="Fallon T.R."/>
            <person name="Shende V.V."/>
            <person name="Wierzbicki I.H."/>
            <person name="Pendleton A.L."/>
            <person name="Watervoot N.F."/>
            <person name="Auber R.P."/>
            <person name="Gonzalez D.J."/>
            <person name="Wisecaver J.H."/>
            <person name="Moore B.S."/>
        </authorList>
    </citation>
    <scope>NUCLEOTIDE SEQUENCE [LARGE SCALE GENOMIC DNA]</scope>
    <source>
        <strain evidence="10 11">12B1</strain>
    </source>
</reference>
<evidence type="ECO:0000313" key="10">
    <source>
        <dbReference type="EMBL" id="KAL1512155.1"/>
    </source>
</evidence>
<dbReference type="GO" id="GO:0007031">
    <property type="term" value="P:peroxisome organization"/>
    <property type="evidence" value="ECO:0007669"/>
    <property type="project" value="TreeGrafter"/>
</dbReference>
<dbReference type="InterPro" id="IPR017871">
    <property type="entry name" value="ABC_transporter-like_CS"/>
</dbReference>
<keyword evidence="2" id="KW-0813">Transport</keyword>
<dbReference type="InterPro" id="IPR003593">
    <property type="entry name" value="AAA+_ATPase"/>
</dbReference>
<dbReference type="InterPro" id="IPR011527">
    <property type="entry name" value="ABC1_TM_dom"/>
</dbReference>
<dbReference type="SMART" id="SM00382">
    <property type="entry name" value="AAA"/>
    <property type="match status" value="1"/>
</dbReference>
<feature type="transmembrane region" description="Helical" evidence="8">
    <location>
        <begin position="356"/>
        <end position="377"/>
    </location>
</feature>
<dbReference type="SUPFAM" id="SSF52540">
    <property type="entry name" value="P-loop containing nucleoside triphosphate hydrolases"/>
    <property type="match status" value="1"/>
</dbReference>
<dbReference type="Pfam" id="PF00005">
    <property type="entry name" value="ABC_tran"/>
    <property type="match status" value="1"/>
</dbReference>
<dbReference type="GO" id="GO:0140359">
    <property type="term" value="F:ABC-type transporter activity"/>
    <property type="evidence" value="ECO:0007669"/>
    <property type="project" value="InterPro"/>
</dbReference>
<organism evidence="10 11">
    <name type="scientific">Prymnesium parvum</name>
    <name type="common">Toxic golden alga</name>
    <dbReference type="NCBI Taxonomy" id="97485"/>
    <lineage>
        <taxon>Eukaryota</taxon>
        <taxon>Haptista</taxon>
        <taxon>Haptophyta</taxon>
        <taxon>Prymnesiophyceae</taxon>
        <taxon>Prymnesiales</taxon>
        <taxon>Prymnesiaceae</taxon>
        <taxon>Prymnesium</taxon>
    </lineage>
</organism>
<evidence type="ECO:0000256" key="6">
    <source>
        <dbReference type="ARBA" id="ARBA00022989"/>
    </source>
</evidence>
<feature type="domain" description="ABC transporter" evidence="9">
    <location>
        <begin position="467"/>
        <end position="735"/>
    </location>
</feature>